<keyword evidence="2" id="KW-0732">Signal</keyword>
<dbReference type="AlphaFoldDB" id="A0A5C3NW71"/>
<dbReference type="PANTHER" id="PTHR34154">
    <property type="entry name" value="ALKALI-SENSITIVE LINKAGE PROTEIN 1"/>
    <property type="match status" value="1"/>
</dbReference>
<accession>A0A5C3NW71</accession>
<gene>
    <name evidence="4" type="ORF">K466DRAFT_531591</name>
</gene>
<organism evidence="4 5">
    <name type="scientific">Polyporus arcularius HHB13444</name>
    <dbReference type="NCBI Taxonomy" id="1314778"/>
    <lineage>
        <taxon>Eukaryota</taxon>
        <taxon>Fungi</taxon>
        <taxon>Dikarya</taxon>
        <taxon>Basidiomycota</taxon>
        <taxon>Agaricomycotina</taxon>
        <taxon>Agaricomycetes</taxon>
        <taxon>Polyporales</taxon>
        <taxon>Polyporaceae</taxon>
        <taxon>Polyporus</taxon>
    </lineage>
</organism>
<feature type="domain" description="Asl1-like glycosyl hydrolase catalytic" evidence="3">
    <location>
        <begin position="79"/>
        <end position="302"/>
    </location>
</feature>
<keyword evidence="5" id="KW-1185">Reference proteome</keyword>
<dbReference type="Pfam" id="PF11790">
    <property type="entry name" value="Glyco_hydro_cc"/>
    <property type="match status" value="1"/>
</dbReference>
<dbReference type="Gene3D" id="3.20.20.80">
    <property type="entry name" value="Glycosidases"/>
    <property type="match status" value="1"/>
</dbReference>
<proteinExistence type="predicted"/>
<dbReference type="InterPro" id="IPR017853">
    <property type="entry name" value="GH"/>
</dbReference>
<protein>
    <submittedName>
        <fullName evidence="4">Glycoside hydrolase family 128 protein</fullName>
    </submittedName>
</protein>
<dbReference type="STRING" id="1314778.A0A5C3NW71"/>
<dbReference type="InterPro" id="IPR024655">
    <property type="entry name" value="Asl1_glyco_hydro_catalytic"/>
</dbReference>
<dbReference type="InterPro" id="IPR053183">
    <property type="entry name" value="ASL1"/>
</dbReference>
<evidence type="ECO:0000259" key="3">
    <source>
        <dbReference type="Pfam" id="PF11790"/>
    </source>
</evidence>
<sequence>MRLTCAILVFVFVAPCLGGDVRRRCKAGGSAPPTTAFPEQSSTTAPASGDLRSITPSSTTNTTGAPTASPSGDAPIKCGLSYNDAKLTKSFNSRQVSWAYNWASTPSGELPSGVTFFPMLWGTASTGDWQKNAEAALSNGATHLLGFNEPDIKSQSNIAPADAAKLWMQHMQPFAGRATLVSPAITNGAPPAMGTGWLDQFLAECGRLGCTVDAVAAHIYASAKDTAYWKKYITDLGTRYKKPVLITEFNGQGSVEEQQAFLEEMIPFLDGLESVSHYAWFMTAVGNLVNEDGGLTALGETYVST</sequence>
<dbReference type="GO" id="GO:0016787">
    <property type="term" value="F:hydrolase activity"/>
    <property type="evidence" value="ECO:0007669"/>
    <property type="project" value="UniProtKB-KW"/>
</dbReference>
<evidence type="ECO:0000256" key="1">
    <source>
        <dbReference type="SAM" id="MobiDB-lite"/>
    </source>
</evidence>
<feature type="compositionally biased region" description="Polar residues" evidence="1">
    <location>
        <begin position="37"/>
        <end position="46"/>
    </location>
</feature>
<dbReference type="GO" id="GO:0009277">
    <property type="term" value="C:fungal-type cell wall"/>
    <property type="evidence" value="ECO:0007669"/>
    <property type="project" value="TreeGrafter"/>
</dbReference>
<feature type="chain" id="PRO_5022715174" evidence="2">
    <location>
        <begin position="19"/>
        <end position="305"/>
    </location>
</feature>
<keyword evidence="4" id="KW-0378">Hydrolase</keyword>
<dbReference type="PANTHER" id="PTHR34154:SF10">
    <property type="entry name" value="ASL1-LIKE GLYCOSYL HYDROLASE CATALYTIC DOMAIN-CONTAINING PROTEIN"/>
    <property type="match status" value="1"/>
</dbReference>
<feature type="compositionally biased region" description="Polar residues" evidence="1">
    <location>
        <begin position="54"/>
        <end position="70"/>
    </location>
</feature>
<name>A0A5C3NW71_9APHY</name>
<evidence type="ECO:0000256" key="2">
    <source>
        <dbReference type="SAM" id="SignalP"/>
    </source>
</evidence>
<dbReference type="GO" id="GO:0071966">
    <property type="term" value="P:fungal-type cell wall polysaccharide metabolic process"/>
    <property type="evidence" value="ECO:0007669"/>
    <property type="project" value="TreeGrafter"/>
</dbReference>
<dbReference type="SUPFAM" id="SSF51445">
    <property type="entry name" value="(Trans)glycosidases"/>
    <property type="match status" value="1"/>
</dbReference>
<dbReference type="Proteomes" id="UP000308197">
    <property type="component" value="Unassembled WGS sequence"/>
</dbReference>
<evidence type="ECO:0000313" key="4">
    <source>
        <dbReference type="EMBL" id="TFK81604.1"/>
    </source>
</evidence>
<reference evidence="4 5" key="1">
    <citation type="journal article" date="2019" name="Nat. Ecol. Evol.">
        <title>Megaphylogeny resolves global patterns of mushroom evolution.</title>
        <authorList>
            <person name="Varga T."/>
            <person name="Krizsan K."/>
            <person name="Foldi C."/>
            <person name="Dima B."/>
            <person name="Sanchez-Garcia M."/>
            <person name="Sanchez-Ramirez S."/>
            <person name="Szollosi G.J."/>
            <person name="Szarkandi J.G."/>
            <person name="Papp V."/>
            <person name="Albert L."/>
            <person name="Andreopoulos W."/>
            <person name="Angelini C."/>
            <person name="Antonin V."/>
            <person name="Barry K.W."/>
            <person name="Bougher N.L."/>
            <person name="Buchanan P."/>
            <person name="Buyck B."/>
            <person name="Bense V."/>
            <person name="Catcheside P."/>
            <person name="Chovatia M."/>
            <person name="Cooper J."/>
            <person name="Damon W."/>
            <person name="Desjardin D."/>
            <person name="Finy P."/>
            <person name="Geml J."/>
            <person name="Haridas S."/>
            <person name="Hughes K."/>
            <person name="Justo A."/>
            <person name="Karasinski D."/>
            <person name="Kautmanova I."/>
            <person name="Kiss B."/>
            <person name="Kocsube S."/>
            <person name="Kotiranta H."/>
            <person name="LaButti K.M."/>
            <person name="Lechner B.E."/>
            <person name="Liimatainen K."/>
            <person name="Lipzen A."/>
            <person name="Lukacs Z."/>
            <person name="Mihaltcheva S."/>
            <person name="Morgado L.N."/>
            <person name="Niskanen T."/>
            <person name="Noordeloos M.E."/>
            <person name="Ohm R.A."/>
            <person name="Ortiz-Santana B."/>
            <person name="Ovrebo C."/>
            <person name="Racz N."/>
            <person name="Riley R."/>
            <person name="Savchenko A."/>
            <person name="Shiryaev A."/>
            <person name="Soop K."/>
            <person name="Spirin V."/>
            <person name="Szebenyi C."/>
            <person name="Tomsovsky M."/>
            <person name="Tulloss R.E."/>
            <person name="Uehling J."/>
            <person name="Grigoriev I.V."/>
            <person name="Vagvolgyi C."/>
            <person name="Papp T."/>
            <person name="Martin F.M."/>
            <person name="Miettinen O."/>
            <person name="Hibbett D.S."/>
            <person name="Nagy L.G."/>
        </authorList>
    </citation>
    <scope>NUCLEOTIDE SEQUENCE [LARGE SCALE GENOMIC DNA]</scope>
    <source>
        <strain evidence="4 5">HHB13444</strain>
    </source>
</reference>
<feature type="region of interest" description="Disordered" evidence="1">
    <location>
        <begin position="27"/>
        <end position="72"/>
    </location>
</feature>
<evidence type="ECO:0000313" key="5">
    <source>
        <dbReference type="Proteomes" id="UP000308197"/>
    </source>
</evidence>
<dbReference type="EMBL" id="ML211582">
    <property type="protein sequence ID" value="TFK81604.1"/>
    <property type="molecule type" value="Genomic_DNA"/>
</dbReference>
<feature type="signal peptide" evidence="2">
    <location>
        <begin position="1"/>
        <end position="18"/>
    </location>
</feature>
<dbReference type="InParanoid" id="A0A5C3NW71"/>